<keyword evidence="8 9" id="KW-0739">Sodium transport</keyword>
<keyword evidence="4 11" id="KW-1133">Transmembrane helix</keyword>
<feature type="compositionally biased region" description="Polar residues" evidence="10">
    <location>
        <begin position="520"/>
        <end position="529"/>
    </location>
</feature>
<feature type="transmembrane region" description="Helical" evidence="11">
    <location>
        <begin position="355"/>
        <end position="380"/>
    </location>
</feature>
<evidence type="ECO:0000256" key="1">
    <source>
        <dbReference type="ARBA" id="ARBA00004141"/>
    </source>
</evidence>
<comment type="subcellular location">
    <subcellularLocation>
        <location evidence="1">Membrane</location>
        <topology evidence="1">Multi-pass membrane protein</topology>
    </subcellularLocation>
</comment>
<dbReference type="GO" id="GO:0015386">
    <property type="term" value="F:potassium:proton antiporter activity"/>
    <property type="evidence" value="ECO:0007669"/>
    <property type="project" value="TreeGrafter"/>
</dbReference>
<feature type="region of interest" description="Disordered" evidence="10">
    <location>
        <begin position="503"/>
        <end position="665"/>
    </location>
</feature>
<protein>
    <recommendedName>
        <fullName evidence="9">Sodium/hydrogen exchanger</fullName>
    </recommendedName>
</protein>
<evidence type="ECO:0000313" key="14">
    <source>
        <dbReference type="Proteomes" id="UP001149074"/>
    </source>
</evidence>
<dbReference type="Gene3D" id="6.10.140.1330">
    <property type="match status" value="1"/>
</dbReference>
<evidence type="ECO:0000313" key="13">
    <source>
        <dbReference type="EMBL" id="KAJ5099386.1"/>
    </source>
</evidence>
<proteinExistence type="inferred from homology"/>
<evidence type="ECO:0000256" key="9">
    <source>
        <dbReference type="RuleBase" id="RU003722"/>
    </source>
</evidence>
<keyword evidence="14" id="KW-1185">Reference proteome</keyword>
<dbReference type="PANTHER" id="PTHR10110">
    <property type="entry name" value="SODIUM/HYDROGEN EXCHANGER"/>
    <property type="match status" value="1"/>
</dbReference>
<gene>
    <name evidence="13" type="ORF">N7532_006387</name>
</gene>
<evidence type="ECO:0000256" key="11">
    <source>
        <dbReference type="SAM" id="Phobius"/>
    </source>
</evidence>
<dbReference type="NCBIfam" id="TIGR00840">
    <property type="entry name" value="b_cpa1"/>
    <property type="match status" value="1"/>
</dbReference>
<dbReference type="AlphaFoldDB" id="A0A9W9FFV6"/>
<evidence type="ECO:0000256" key="3">
    <source>
        <dbReference type="ARBA" id="ARBA00022692"/>
    </source>
</evidence>
<evidence type="ECO:0000259" key="12">
    <source>
        <dbReference type="Pfam" id="PF00999"/>
    </source>
</evidence>
<feature type="transmembrane region" description="Helical" evidence="11">
    <location>
        <begin position="69"/>
        <end position="86"/>
    </location>
</feature>
<feature type="transmembrane region" description="Helical" evidence="11">
    <location>
        <begin position="401"/>
        <end position="425"/>
    </location>
</feature>
<dbReference type="GO" id="GO:0005770">
    <property type="term" value="C:late endosome"/>
    <property type="evidence" value="ECO:0007669"/>
    <property type="project" value="TreeGrafter"/>
</dbReference>
<dbReference type="InterPro" id="IPR004709">
    <property type="entry name" value="NaH_exchanger"/>
</dbReference>
<evidence type="ECO:0000256" key="6">
    <source>
        <dbReference type="ARBA" id="ARBA00023065"/>
    </source>
</evidence>
<feature type="transmembrane region" description="Helical" evidence="11">
    <location>
        <begin position="129"/>
        <end position="151"/>
    </location>
</feature>
<evidence type="ECO:0000256" key="2">
    <source>
        <dbReference type="ARBA" id="ARBA00022448"/>
    </source>
</evidence>
<dbReference type="GeneID" id="81357860"/>
<evidence type="ECO:0000256" key="7">
    <source>
        <dbReference type="ARBA" id="ARBA00023136"/>
    </source>
</evidence>
<dbReference type="EMBL" id="JAPQKI010000005">
    <property type="protein sequence ID" value="KAJ5099386.1"/>
    <property type="molecule type" value="Genomic_DNA"/>
</dbReference>
<comment type="caution">
    <text evidence="13">The sequence shown here is derived from an EMBL/GenBank/DDBJ whole genome shotgun (WGS) entry which is preliminary data.</text>
</comment>
<dbReference type="RefSeq" id="XP_056475040.1">
    <property type="nucleotide sequence ID" value="XM_056618881.1"/>
</dbReference>
<name>A0A9W9FFV6_9EURO</name>
<comment type="similarity">
    <text evidence="9">Belongs to the monovalent cation:proton antiporter 1 (CPA1) transporter (TC 2.A.36) family.</text>
</comment>
<keyword evidence="6 9" id="KW-0406">Ion transport</keyword>
<keyword evidence="3 9" id="KW-0812">Transmembrane</keyword>
<feature type="transmembrane region" description="Helical" evidence="11">
    <location>
        <begin position="163"/>
        <end position="187"/>
    </location>
</feature>
<dbReference type="Proteomes" id="UP001149074">
    <property type="component" value="Unassembled WGS sequence"/>
</dbReference>
<keyword evidence="9" id="KW-0050">Antiport</keyword>
<feature type="transmembrane region" description="Helical" evidence="11">
    <location>
        <begin position="324"/>
        <end position="343"/>
    </location>
</feature>
<dbReference type="GO" id="GO:0005769">
    <property type="term" value="C:early endosome"/>
    <property type="evidence" value="ECO:0007669"/>
    <property type="project" value="TreeGrafter"/>
</dbReference>
<dbReference type="GO" id="GO:0007035">
    <property type="term" value="P:vacuolar acidification"/>
    <property type="evidence" value="ECO:0007669"/>
    <property type="project" value="TreeGrafter"/>
</dbReference>
<feature type="transmembrane region" description="Helical" evidence="11">
    <location>
        <begin position="233"/>
        <end position="259"/>
    </location>
</feature>
<dbReference type="Pfam" id="PF00999">
    <property type="entry name" value="Na_H_Exchanger"/>
    <property type="match status" value="1"/>
</dbReference>
<keyword evidence="5" id="KW-0915">Sodium</keyword>
<evidence type="ECO:0000256" key="10">
    <source>
        <dbReference type="SAM" id="MobiDB-lite"/>
    </source>
</evidence>
<dbReference type="PRINTS" id="PR01084">
    <property type="entry name" value="NAHEXCHNGR"/>
</dbReference>
<dbReference type="PANTHER" id="PTHR10110:SF187">
    <property type="entry name" value="SODIUM_HYDROGEN EXCHANGER"/>
    <property type="match status" value="1"/>
</dbReference>
<keyword evidence="7 11" id="KW-0472">Membrane</keyword>
<dbReference type="OrthoDB" id="196264at2759"/>
<feature type="transmembrane region" description="Helical" evidence="11">
    <location>
        <begin position="431"/>
        <end position="452"/>
    </location>
</feature>
<dbReference type="InterPro" id="IPR006153">
    <property type="entry name" value="Cation/H_exchanger_TM"/>
</dbReference>
<feature type="transmembrane region" description="Helical" evidence="11">
    <location>
        <begin position="98"/>
        <end position="117"/>
    </location>
</feature>
<accession>A0A9W9FFV6</accession>
<evidence type="ECO:0000256" key="4">
    <source>
        <dbReference type="ARBA" id="ARBA00022989"/>
    </source>
</evidence>
<sequence>MASQLMGDAAFALLRRAAEDTDPDDAPEAGSKEITSSWALFIMIMLLMFALFTSYILQQKKIQAVHETVLSIFAGMFVGLIIRLTPKSNLQDSVAFDYQFFFNLLLPPIILASGYELHQANFFRHIGTILTFAFAGTFISAIVLGLVLYLWTRIPLDGLNISFVEAISVGATLSATDPVTILAIFNLYKVEPKLYTVIFGESILNDAIAIVLFETAQKYAESEAGSLTFLNLFEASGLFLLVFFGSMLVGIVVGIVTALGLKYTLVRRMPKIESCLIVLIAYASYFFSNGVHLSGIVSLLFCGITLKHYAYYNMSRRTQLTTKYLFQVMAQLSENFIFIYLGLDLFVESNLQFNPLFILVAVFGICLARYLAVFPLSKAINWFIRYKARRRGVEVADELPFAYQAMLFWAGLRGAVGVALAAGLTGVNAPALRATVLVVVVLTVIIFGGTTARMLEIMGIRTGVVEEIDSDDEFDIEVTHGGTYYKRSDTALGYTPRADSTIPLDGLGGSSRAGLGQRADSYSSGNNQRPSPPHGHTRMYSAAYSQKDAQSRRDRSSTATLLNGGANVDGHSPSINGSDDEFGLPPAGKNQSTTVAHPDEFDLDLDAGSDDDLPPAASSSSRLRRSPSHPTPTGTHTPSPNPGPSASVSPARREPTLSARDALRDLWQGGASGDHAAWFRQLDEDYIKPKLLLDQSNHKGPGPGAV</sequence>
<evidence type="ECO:0000256" key="8">
    <source>
        <dbReference type="ARBA" id="ARBA00023201"/>
    </source>
</evidence>
<feature type="domain" description="Cation/H+ exchanger transmembrane" evidence="12">
    <location>
        <begin position="50"/>
        <end position="456"/>
    </location>
</feature>
<reference evidence="13" key="1">
    <citation type="submission" date="2022-11" db="EMBL/GenBank/DDBJ databases">
        <authorList>
            <person name="Petersen C."/>
        </authorList>
    </citation>
    <scope>NUCLEOTIDE SEQUENCE</scope>
    <source>
        <strain evidence="13">IBT 30761</strain>
    </source>
</reference>
<keyword evidence="2 9" id="KW-0813">Transport</keyword>
<dbReference type="GO" id="GO:0015385">
    <property type="term" value="F:sodium:proton antiporter activity"/>
    <property type="evidence" value="ECO:0007669"/>
    <property type="project" value="InterPro"/>
</dbReference>
<organism evidence="13 14">
    <name type="scientific">Penicillium argentinense</name>
    <dbReference type="NCBI Taxonomy" id="1131581"/>
    <lineage>
        <taxon>Eukaryota</taxon>
        <taxon>Fungi</taxon>
        <taxon>Dikarya</taxon>
        <taxon>Ascomycota</taxon>
        <taxon>Pezizomycotina</taxon>
        <taxon>Eurotiomycetes</taxon>
        <taxon>Eurotiomycetidae</taxon>
        <taxon>Eurotiales</taxon>
        <taxon>Aspergillaceae</taxon>
        <taxon>Penicillium</taxon>
    </lineage>
</organism>
<dbReference type="InterPro" id="IPR018422">
    <property type="entry name" value="Cation/H_exchanger_CPA1"/>
</dbReference>
<reference evidence="13" key="2">
    <citation type="journal article" date="2023" name="IMA Fungus">
        <title>Comparative genomic study of the Penicillium genus elucidates a diverse pangenome and 15 lateral gene transfer events.</title>
        <authorList>
            <person name="Petersen C."/>
            <person name="Sorensen T."/>
            <person name="Nielsen M.R."/>
            <person name="Sondergaard T.E."/>
            <person name="Sorensen J.L."/>
            <person name="Fitzpatrick D.A."/>
            <person name="Frisvad J.C."/>
            <person name="Nielsen K.L."/>
        </authorList>
    </citation>
    <scope>NUCLEOTIDE SEQUENCE</scope>
    <source>
        <strain evidence="13">IBT 30761</strain>
    </source>
</reference>
<feature type="transmembrane region" description="Helical" evidence="11">
    <location>
        <begin position="38"/>
        <end position="57"/>
    </location>
</feature>
<evidence type="ECO:0000256" key="5">
    <source>
        <dbReference type="ARBA" id="ARBA00023053"/>
    </source>
</evidence>
<dbReference type="GO" id="GO:0000329">
    <property type="term" value="C:fungal-type vacuole membrane"/>
    <property type="evidence" value="ECO:0007669"/>
    <property type="project" value="TreeGrafter"/>
</dbReference>
<feature type="compositionally biased region" description="Acidic residues" evidence="10">
    <location>
        <begin position="601"/>
        <end position="613"/>
    </location>
</feature>